<feature type="compositionally biased region" description="Low complexity" evidence="1">
    <location>
        <begin position="24"/>
        <end position="43"/>
    </location>
</feature>
<dbReference type="AlphaFoldDB" id="A0A7Z0A995"/>
<comment type="caution">
    <text evidence="4">The sequence shown here is derived from an EMBL/GenBank/DDBJ whole genome shotgun (WGS) entry which is preliminary data.</text>
</comment>
<evidence type="ECO:0000256" key="2">
    <source>
        <dbReference type="SAM" id="SignalP"/>
    </source>
</evidence>
<evidence type="ECO:0000313" key="5">
    <source>
        <dbReference type="Proteomes" id="UP000539111"/>
    </source>
</evidence>
<dbReference type="InterPro" id="IPR025711">
    <property type="entry name" value="PepSY"/>
</dbReference>
<keyword evidence="5" id="KW-1185">Reference proteome</keyword>
<feature type="region of interest" description="Disordered" evidence="1">
    <location>
        <begin position="105"/>
        <end position="163"/>
    </location>
</feature>
<dbReference type="Pfam" id="PF03413">
    <property type="entry name" value="PepSY"/>
    <property type="match status" value="2"/>
</dbReference>
<dbReference type="Gene3D" id="3.10.450.40">
    <property type="match status" value="2"/>
</dbReference>
<feature type="chain" id="PRO_5039600514" evidence="2">
    <location>
        <begin position="22"/>
        <end position="198"/>
    </location>
</feature>
<evidence type="ECO:0000259" key="3">
    <source>
        <dbReference type="Pfam" id="PF03413"/>
    </source>
</evidence>
<evidence type="ECO:0000313" key="4">
    <source>
        <dbReference type="EMBL" id="NYI66757.1"/>
    </source>
</evidence>
<dbReference type="Proteomes" id="UP000539111">
    <property type="component" value="Unassembled WGS sequence"/>
</dbReference>
<feature type="compositionally biased region" description="Basic and acidic residues" evidence="1">
    <location>
        <begin position="138"/>
        <end position="148"/>
    </location>
</feature>
<reference evidence="4 5" key="1">
    <citation type="submission" date="2020-07" db="EMBL/GenBank/DDBJ databases">
        <title>Sequencing the genomes of 1000 actinobacteria strains.</title>
        <authorList>
            <person name="Klenk H.-P."/>
        </authorList>
    </citation>
    <scope>NUCLEOTIDE SEQUENCE [LARGE SCALE GENOMIC DNA]</scope>
    <source>
        <strain evidence="4 5">DSM 26341</strain>
    </source>
</reference>
<evidence type="ECO:0000256" key="1">
    <source>
        <dbReference type="SAM" id="MobiDB-lite"/>
    </source>
</evidence>
<feature type="domain" description="PepSY" evidence="3">
    <location>
        <begin position="138"/>
        <end position="193"/>
    </location>
</feature>
<accession>A0A7Z0A995</accession>
<dbReference type="EMBL" id="JACBZP010000001">
    <property type="protein sequence ID" value="NYI66757.1"/>
    <property type="molecule type" value="Genomic_DNA"/>
</dbReference>
<feature type="compositionally biased region" description="Low complexity" evidence="1">
    <location>
        <begin position="124"/>
        <end position="133"/>
    </location>
</feature>
<feature type="compositionally biased region" description="Basic and acidic residues" evidence="1">
    <location>
        <begin position="45"/>
        <end position="65"/>
    </location>
</feature>
<dbReference type="RefSeq" id="WP_179426313.1">
    <property type="nucleotide sequence ID" value="NZ_JACBZP010000001.1"/>
</dbReference>
<sequence>MTHRFRTLAAGIAIVAAGSPAACSQGSDSGMQSGGDTTSTQQSNHDNERSGDAVTRDEAGKVATDKYGGKIKDVDNDYYNGKPVWEVEIRGSDKGRIEVKVEKSTGKILHMKHDEDNSDDDSSDAAQTDNSQSGKNAVSRDRAGKIATDKYGGTVKNVESDDYNGKPAWEVEIRDSKQGRIEVKVEKSTGKILHMEHD</sequence>
<feature type="region of interest" description="Disordered" evidence="1">
    <location>
        <begin position="20"/>
        <end position="65"/>
    </location>
</feature>
<proteinExistence type="predicted"/>
<name>A0A7Z0A995_9MICO</name>
<feature type="compositionally biased region" description="Basic and acidic residues" evidence="1">
    <location>
        <begin position="105"/>
        <end position="115"/>
    </location>
</feature>
<organism evidence="4 5">
    <name type="scientific">Spelaeicoccus albus</name>
    <dbReference type="NCBI Taxonomy" id="1280376"/>
    <lineage>
        <taxon>Bacteria</taxon>
        <taxon>Bacillati</taxon>
        <taxon>Actinomycetota</taxon>
        <taxon>Actinomycetes</taxon>
        <taxon>Micrococcales</taxon>
        <taxon>Brevibacteriaceae</taxon>
        <taxon>Spelaeicoccus</taxon>
    </lineage>
</organism>
<gene>
    <name evidence="4" type="ORF">BJY26_001063</name>
</gene>
<feature type="signal peptide" evidence="2">
    <location>
        <begin position="1"/>
        <end position="21"/>
    </location>
</feature>
<protein>
    <submittedName>
        <fullName evidence="4">Putative membrane protein YkoI</fullName>
    </submittedName>
</protein>
<feature type="domain" description="PepSY" evidence="3">
    <location>
        <begin position="54"/>
        <end position="109"/>
    </location>
</feature>
<keyword evidence="2" id="KW-0732">Signal</keyword>